<evidence type="ECO:0000256" key="1">
    <source>
        <dbReference type="ARBA" id="ARBA00022801"/>
    </source>
</evidence>
<dbReference type="SUPFAM" id="SSF89372">
    <property type="entry name" value="Fucose-specific lectin"/>
    <property type="match status" value="1"/>
</dbReference>
<dbReference type="RefSeq" id="WP_379666314.1">
    <property type="nucleotide sequence ID" value="NZ_JBHULH010000004.1"/>
</dbReference>
<reference evidence="3" key="1">
    <citation type="journal article" date="2019" name="Int. J. Syst. Evol. Microbiol.">
        <title>The Global Catalogue of Microorganisms (GCM) 10K type strain sequencing project: providing services to taxonomists for standard genome sequencing and annotation.</title>
        <authorList>
            <consortium name="The Broad Institute Genomics Platform"/>
            <consortium name="The Broad Institute Genome Sequencing Center for Infectious Disease"/>
            <person name="Wu L."/>
            <person name="Ma J."/>
        </authorList>
    </citation>
    <scope>NUCLEOTIDE SEQUENCE [LARGE SCALE GENOMIC DNA]</scope>
    <source>
        <strain evidence="3">KCTC 52127</strain>
    </source>
</reference>
<dbReference type="Pfam" id="PF04185">
    <property type="entry name" value="Phosphoesterase"/>
    <property type="match status" value="2"/>
</dbReference>
<dbReference type="InterPro" id="IPR017850">
    <property type="entry name" value="Alkaline_phosphatase_core_sf"/>
</dbReference>
<dbReference type="PANTHER" id="PTHR31956">
    <property type="entry name" value="NON-SPECIFIC PHOSPHOLIPASE C4-RELATED"/>
    <property type="match status" value="1"/>
</dbReference>
<gene>
    <name evidence="2" type="ORF">ACFSRZ_09490</name>
</gene>
<keyword evidence="3" id="KW-1185">Reference proteome</keyword>
<sequence>MTKPFDRIITVMFENQYRSYVIQNPFFKKLAAAGADMTNYFGAFHPSQTNYIASLAGEICAVTNDTPPASPLLQETLVDLLEAKKVSWKAYMEAYPGEPWKKSWENPNYPTTDQPITQYPPAGAKDLSRYYRKHNAFASFHTIQKSEERWKKIVGDAEFWNDIAHDTLPEYSWFTPDIWNDGHYLYNTHIDTDPRTQLVPQQATWLEHVFLGNIEAANIQGGAETCLPSLGLNLDVDLLFTDPEKAYKQSNIPQGTLVVVTFDEADYNAQGYDTMYDGPNQIYTVLLGDMITPGTVIDTPYNHYNLIRTVEENFQLGSLYKNDFGANWFRSLWNESYQWSKPIDTDFQSGNALAITHGKEGKHLAFSNSNGELFSTILSKNLSAPHDLGVQSKGVAFASINGVSVLMNKDSDNELSYLIYNAANQTWSSPTKMGVSTTGSFALTSYNDMAAKDQKLMLCWEGASGFIQSMQGNEKGFSGKTVPVNQLTDGAMTLGQLGASLFLVYKQRNTRKMNITSFNTGDFNAFEAHDFHGKLAPENNTSLHEWSVTDFTVGHFSKKMAALGNEYQHMGSLAMATADGEMHLVHRAGYPDTPHAYTEIFGLTGIYSAANEFTNGYGTLDQAGWTLEKEMTDVSFGVDNPISMCSDGQTITLVWIDSKRDTIKYKTGTYQKT</sequence>
<protein>
    <submittedName>
        <fullName evidence="2">Alkaline phosphatase family protein</fullName>
    </submittedName>
</protein>
<keyword evidence="1" id="KW-0378">Hydrolase</keyword>
<proteinExistence type="predicted"/>
<name>A0ABW5LTQ6_9FLAO</name>
<comment type="caution">
    <text evidence="2">The sequence shown here is derived from an EMBL/GenBank/DDBJ whole genome shotgun (WGS) entry which is preliminary data.</text>
</comment>
<evidence type="ECO:0000313" key="3">
    <source>
        <dbReference type="Proteomes" id="UP001597508"/>
    </source>
</evidence>
<dbReference type="InterPro" id="IPR007312">
    <property type="entry name" value="Phosphoesterase"/>
</dbReference>
<dbReference type="PANTHER" id="PTHR31956:SF8">
    <property type="entry name" value="ACID PHOSPHATASE PHOA (AFU_ORTHOLOGUE AFUA_1G03570)"/>
    <property type="match status" value="1"/>
</dbReference>
<dbReference type="EMBL" id="JBHULH010000004">
    <property type="protein sequence ID" value="MFD2567604.1"/>
    <property type="molecule type" value="Genomic_DNA"/>
</dbReference>
<evidence type="ECO:0000313" key="2">
    <source>
        <dbReference type="EMBL" id="MFD2567604.1"/>
    </source>
</evidence>
<dbReference type="Gene3D" id="3.40.720.10">
    <property type="entry name" value="Alkaline Phosphatase, subunit A"/>
    <property type="match status" value="1"/>
</dbReference>
<accession>A0ABW5LTQ6</accession>
<organism evidence="2 3">
    <name type="scientific">Pseudotenacibaculum haliotis</name>
    <dbReference type="NCBI Taxonomy" id="1862138"/>
    <lineage>
        <taxon>Bacteria</taxon>
        <taxon>Pseudomonadati</taxon>
        <taxon>Bacteroidota</taxon>
        <taxon>Flavobacteriia</taxon>
        <taxon>Flavobacteriales</taxon>
        <taxon>Flavobacteriaceae</taxon>
        <taxon>Pseudotenacibaculum</taxon>
    </lineage>
</organism>
<dbReference type="Proteomes" id="UP001597508">
    <property type="component" value="Unassembled WGS sequence"/>
</dbReference>